<gene>
    <name evidence="3" type="ORF">FM105_00665</name>
</gene>
<dbReference type="Proteomes" id="UP000196581">
    <property type="component" value="Unassembled WGS sequence"/>
</dbReference>
<feature type="region of interest" description="Disordered" evidence="1">
    <location>
        <begin position="523"/>
        <end position="543"/>
    </location>
</feature>
<dbReference type="EC" id="2.7.4.9" evidence="3"/>
<dbReference type="EMBL" id="FWFF01000001">
    <property type="protein sequence ID" value="SLM88609.1"/>
    <property type="molecule type" value="Genomic_DNA"/>
</dbReference>
<keyword evidence="4" id="KW-1185">Reference proteome</keyword>
<evidence type="ECO:0000259" key="2">
    <source>
        <dbReference type="Pfam" id="PF03190"/>
    </source>
</evidence>
<dbReference type="Pfam" id="PF03190">
    <property type="entry name" value="Thioredox_DsbH"/>
    <property type="match status" value="1"/>
</dbReference>
<dbReference type="PANTHER" id="PTHR42899:SF1">
    <property type="entry name" value="SPERMATOGENESIS-ASSOCIATED PROTEIN 20"/>
    <property type="match status" value="1"/>
</dbReference>
<dbReference type="PANTHER" id="PTHR42899">
    <property type="entry name" value="SPERMATOGENESIS-ASSOCIATED PROTEIN 20"/>
    <property type="match status" value="1"/>
</dbReference>
<dbReference type="Gene3D" id="3.40.30.10">
    <property type="entry name" value="Glutaredoxin"/>
    <property type="match status" value="1"/>
</dbReference>
<dbReference type="CDD" id="cd02955">
    <property type="entry name" value="SSP411"/>
    <property type="match status" value="1"/>
</dbReference>
<dbReference type="GO" id="GO:0005975">
    <property type="term" value="P:carbohydrate metabolic process"/>
    <property type="evidence" value="ECO:0007669"/>
    <property type="project" value="InterPro"/>
</dbReference>
<keyword evidence="3" id="KW-0418">Kinase</keyword>
<reference evidence="4" key="1">
    <citation type="submission" date="2017-02" db="EMBL/GenBank/DDBJ databases">
        <authorList>
            <person name="Dridi B."/>
        </authorList>
    </citation>
    <scope>NUCLEOTIDE SEQUENCE [LARGE SCALE GENOMIC DNA]</scope>
    <source>
        <strain evidence="4">B Co 03.10</strain>
    </source>
</reference>
<feature type="region of interest" description="Disordered" evidence="1">
    <location>
        <begin position="605"/>
        <end position="625"/>
    </location>
</feature>
<feature type="region of interest" description="Disordered" evidence="1">
    <location>
        <begin position="396"/>
        <end position="454"/>
    </location>
</feature>
<dbReference type="RefSeq" id="WP_087003164.1">
    <property type="nucleotide sequence ID" value="NZ_FWFF01000001.1"/>
</dbReference>
<evidence type="ECO:0000313" key="4">
    <source>
        <dbReference type="Proteomes" id="UP000196581"/>
    </source>
</evidence>
<dbReference type="AlphaFoldDB" id="A0A1X6WTX6"/>
<feature type="compositionally biased region" description="Low complexity" evidence="1">
    <location>
        <begin position="430"/>
        <end position="443"/>
    </location>
</feature>
<name>A0A1X6WTX6_9MICO</name>
<dbReference type="GO" id="GO:0004798">
    <property type="term" value="F:dTMP kinase activity"/>
    <property type="evidence" value="ECO:0007669"/>
    <property type="project" value="UniProtKB-EC"/>
</dbReference>
<dbReference type="SUPFAM" id="SSF48208">
    <property type="entry name" value="Six-hairpin glycosidases"/>
    <property type="match status" value="1"/>
</dbReference>
<dbReference type="InterPro" id="IPR024705">
    <property type="entry name" value="Ssp411"/>
</dbReference>
<protein>
    <submittedName>
        <fullName evidence="3">Thymidylate kinase</fullName>
        <ecNumber evidence="3">2.7.4.9</ecNumber>
    </submittedName>
</protein>
<evidence type="ECO:0000256" key="1">
    <source>
        <dbReference type="SAM" id="MobiDB-lite"/>
    </source>
</evidence>
<dbReference type="InterPro" id="IPR008928">
    <property type="entry name" value="6-hairpin_glycosidase_sf"/>
</dbReference>
<feature type="domain" description="Spermatogenesis-associated protein 20-like TRX" evidence="2">
    <location>
        <begin position="3"/>
        <end position="163"/>
    </location>
</feature>
<feature type="compositionally biased region" description="Basic and acidic residues" evidence="1">
    <location>
        <begin position="396"/>
        <end position="407"/>
    </location>
</feature>
<accession>A0A1X6WTX6</accession>
<dbReference type="InterPro" id="IPR004879">
    <property type="entry name" value="Ssp411-like_TRX"/>
</dbReference>
<sequence>MTNLLASSTSPYLRAHAENPVQWRPWGRDAFVEARDRDVPVLVSIGYSTCHWCHVMAVESFSDPAVGRLLGESVVAIKLDREELPAVDAFYMDALLAMRGQGGWPLNVFTTPDARPFFAGTYFPPEPSGGMPSFSQVVTTIARTWADERERAESIASQLASSLVRLPDLSMGLPADSPVPEVDDDSLTAAAENLLAAEDQRWGGFGSLPKFPPTMSLVQLLRRHDRSSTPEVPSGPELAAVRRTFAGISSGGMRDQVDGGIARYSVDAQWHIPHFEKMLFDNALHLRAATHWYVTERGRGASSRYTALAAREVHDTARFLLERLELPGGGFASGLDADSVDDDGRRTEGAYYLEAGSSVPEPFVALGPVDAAAPGRPFAVGLPAVAEWVHGEADGADRAEAADRVEGAEDADGPGGGRSAAESAAEDAADAGSAVTGAAVTGSDPVDVPGGAEAPWATAEAREARRQLAERRSGRALPNRDEKLVTEWNGLAIAALMDAGRVFEVDEWTAAAKRAFDALATTNRAEPADRDEAADRDESANRDVLADQHGSLLRSSTEGEGGPGAAGLADAAQLAVAAHAVGDEEAFATALSEALRFVVFPQRDGERAGKPAGTSGAAGGESADDSVAGAQFTARSGGRWEGASLLDAHGDGIVPARGSDPLDSSAPSGRSALIEALRLAVGDGSADSASPIVGPDGREVSADELADLRRRLLASTLPALQQATRALGWLLAEAELDAAQ</sequence>
<dbReference type="SUPFAM" id="SSF52833">
    <property type="entry name" value="Thioredoxin-like"/>
    <property type="match status" value="1"/>
</dbReference>
<organism evidence="3 4">
    <name type="scientific">Brevibacterium yomogidense</name>
    <dbReference type="NCBI Taxonomy" id="946573"/>
    <lineage>
        <taxon>Bacteria</taxon>
        <taxon>Bacillati</taxon>
        <taxon>Actinomycetota</taxon>
        <taxon>Actinomycetes</taxon>
        <taxon>Micrococcales</taxon>
        <taxon>Brevibacteriaceae</taxon>
        <taxon>Brevibacterium</taxon>
    </lineage>
</organism>
<proteinExistence type="predicted"/>
<keyword evidence="3" id="KW-0808">Transferase</keyword>
<feature type="compositionally biased region" description="Basic and acidic residues" evidence="1">
    <location>
        <begin position="526"/>
        <end position="543"/>
    </location>
</feature>
<dbReference type="InterPro" id="IPR036249">
    <property type="entry name" value="Thioredoxin-like_sf"/>
</dbReference>
<evidence type="ECO:0000313" key="3">
    <source>
        <dbReference type="EMBL" id="SLM88609.1"/>
    </source>
</evidence>